<sequence>MVEEKKEVKKKKKVEKDEKKWQKERERKRQEATAEEERKKQEAAAEEGRKKQEAAAAEERKKQEAAAEEERKKQEAAAEEERKKQEAAAEEERKKRQAAAAAEEKDRKRREAAAAAEAERKRREAAAAEAERKKQEAAAREGKEDENESLRIEMAQLRELVRGMKEQQASDKRKIISLQEELKKATDSEGSTGEGKKKDKPIGPQDRSQFRVGGSEGAQELYAIFPYEGLDFQWKWVQATKAWLYYDVNQNLWIKDSEDEDGGSAALSRAVRSEFQDEKEARTKEDAESLAFPFGWMQLAMSHQNVLDVTGLDGVVVVRFLDLGFKFCILGCVVCAALVPMYGNSGCNEVHFKRWTLSNISCIEVEESHSMMFDVVVAAAYLLNAGFYHFMVGEWANFLNFRKKRFKQMVLGSLGNSAAQASRSVLVENVPKELRSAEALHRYFERQFGPGSVHSVVVQSDTRALHRIENCCTSRLFCCCRASERLENLRAVVRPDVFWGTQLGDLSRGRRSRRTSCFVDESTLLSGLDLPVVARDFSRKVKTYTTTFAGTVAKALPATELVRSSSSCSSTAFATFATVQTSCVVVYLGCELSFALA</sequence>
<reference evidence="4" key="1">
    <citation type="submission" date="2021-02" db="EMBL/GenBank/DDBJ databases">
        <authorList>
            <person name="Dougan E. K."/>
            <person name="Rhodes N."/>
            <person name="Thang M."/>
            <person name="Chan C."/>
        </authorList>
    </citation>
    <scope>NUCLEOTIDE SEQUENCE</scope>
</reference>
<comment type="caution">
    <text evidence="4">The sequence shown here is derived from an EMBL/GenBank/DDBJ whole genome shotgun (WGS) entry which is preliminary data.</text>
</comment>
<feature type="compositionally biased region" description="Basic and acidic residues" evidence="1">
    <location>
        <begin position="14"/>
        <end position="94"/>
    </location>
</feature>
<dbReference type="PANTHER" id="PTHR13018:SF5">
    <property type="entry name" value="RE44586P"/>
    <property type="match status" value="1"/>
</dbReference>
<feature type="transmembrane region" description="Helical" evidence="2">
    <location>
        <begin position="323"/>
        <end position="343"/>
    </location>
</feature>
<dbReference type="AlphaFoldDB" id="A0A812M9G6"/>
<feature type="compositionally biased region" description="Basic and acidic residues" evidence="1">
    <location>
        <begin position="102"/>
        <end position="151"/>
    </location>
</feature>
<feature type="domain" description="CSC1/OSCA1-like N-terminal transmembrane" evidence="3">
    <location>
        <begin position="282"/>
        <end position="384"/>
    </location>
</feature>
<dbReference type="Proteomes" id="UP000604046">
    <property type="component" value="Unassembled WGS sequence"/>
</dbReference>
<keyword evidence="2" id="KW-0472">Membrane</keyword>
<evidence type="ECO:0000313" key="4">
    <source>
        <dbReference type="EMBL" id="CAE7259542.1"/>
    </source>
</evidence>
<evidence type="ECO:0000256" key="2">
    <source>
        <dbReference type="SAM" id="Phobius"/>
    </source>
</evidence>
<dbReference type="Pfam" id="PF13967">
    <property type="entry name" value="RSN1_TM"/>
    <property type="match status" value="1"/>
</dbReference>
<dbReference type="EMBL" id="CAJNDS010001435">
    <property type="protein sequence ID" value="CAE7259542.1"/>
    <property type="molecule type" value="Genomic_DNA"/>
</dbReference>
<dbReference type="InterPro" id="IPR045122">
    <property type="entry name" value="Csc1-like"/>
</dbReference>
<gene>
    <name evidence="4" type="ORF">SNAT2548_LOCUS13531</name>
</gene>
<proteinExistence type="predicted"/>
<protein>
    <recommendedName>
        <fullName evidence="3">CSC1/OSCA1-like N-terminal transmembrane domain-containing protein</fullName>
    </recommendedName>
</protein>
<feature type="region of interest" description="Disordered" evidence="1">
    <location>
        <begin position="1"/>
        <end position="151"/>
    </location>
</feature>
<accession>A0A812M9G6</accession>
<feature type="region of interest" description="Disordered" evidence="1">
    <location>
        <begin position="181"/>
        <end position="211"/>
    </location>
</feature>
<dbReference type="PANTHER" id="PTHR13018">
    <property type="entry name" value="PROBABLE MEMBRANE PROTEIN DUF221-RELATED"/>
    <property type="match status" value="1"/>
</dbReference>
<dbReference type="OrthoDB" id="1689567at2759"/>
<evidence type="ECO:0000259" key="3">
    <source>
        <dbReference type="Pfam" id="PF13967"/>
    </source>
</evidence>
<keyword evidence="5" id="KW-1185">Reference proteome</keyword>
<dbReference type="InterPro" id="IPR032880">
    <property type="entry name" value="CSC1/OSCA1-like_N"/>
</dbReference>
<keyword evidence="2" id="KW-0812">Transmembrane</keyword>
<evidence type="ECO:0000256" key="1">
    <source>
        <dbReference type="SAM" id="MobiDB-lite"/>
    </source>
</evidence>
<name>A0A812M9G6_9DINO</name>
<organism evidence="4 5">
    <name type="scientific">Symbiodinium natans</name>
    <dbReference type="NCBI Taxonomy" id="878477"/>
    <lineage>
        <taxon>Eukaryota</taxon>
        <taxon>Sar</taxon>
        <taxon>Alveolata</taxon>
        <taxon>Dinophyceae</taxon>
        <taxon>Suessiales</taxon>
        <taxon>Symbiodiniaceae</taxon>
        <taxon>Symbiodinium</taxon>
    </lineage>
</organism>
<dbReference type="GO" id="GO:0005886">
    <property type="term" value="C:plasma membrane"/>
    <property type="evidence" value="ECO:0007669"/>
    <property type="project" value="TreeGrafter"/>
</dbReference>
<evidence type="ECO:0000313" key="5">
    <source>
        <dbReference type="Proteomes" id="UP000604046"/>
    </source>
</evidence>
<feature type="transmembrane region" description="Helical" evidence="2">
    <location>
        <begin position="375"/>
        <end position="399"/>
    </location>
</feature>
<dbReference type="GO" id="GO:0005227">
    <property type="term" value="F:calcium-activated cation channel activity"/>
    <property type="evidence" value="ECO:0007669"/>
    <property type="project" value="InterPro"/>
</dbReference>
<keyword evidence="2" id="KW-1133">Transmembrane helix</keyword>